<dbReference type="InterPro" id="IPR032808">
    <property type="entry name" value="DoxX"/>
</dbReference>
<proteinExistence type="predicted"/>
<reference evidence="7" key="1">
    <citation type="submission" date="2016-10" db="EMBL/GenBank/DDBJ databases">
        <authorList>
            <person name="Varghese N."/>
            <person name="Submissions S."/>
        </authorList>
    </citation>
    <scope>NUCLEOTIDE SEQUENCE [LARGE SCALE GENOMIC DNA]</scope>
    <source>
        <strain evidence="7">CGMCC 4.3147</strain>
    </source>
</reference>
<dbReference type="GO" id="GO:0016020">
    <property type="term" value="C:membrane"/>
    <property type="evidence" value="ECO:0007669"/>
    <property type="project" value="UniProtKB-SubCell"/>
</dbReference>
<protein>
    <submittedName>
        <fullName evidence="6">DoxX-like family protein</fullName>
    </submittedName>
</protein>
<evidence type="ECO:0000313" key="7">
    <source>
        <dbReference type="Proteomes" id="UP000198662"/>
    </source>
</evidence>
<sequence length="124" mass="12527">MHTALWTTASLLALVFLAAGAVTLAKDREWLRVNGMAWAEDFPAPAVKAIGAAEVLGAAGVVLPGLLGIATVLVPAAACGLAALMIGAALVHLRRGERSAIAVNAVLFALAAFTAWGRFGPAAL</sequence>
<comment type="subcellular location">
    <subcellularLocation>
        <location evidence="1">Membrane</location>
        <topology evidence="1">Multi-pass membrane protein</topology>
    </subcellularLocation>
</comment>
<keyword evidence="4 5" id="KW-0472">Membrane</keyword>
<accession>A0A1G9FYS1</accession>
<dbReference type="Pfam" id="PF13564">
    <property type="entry name" value="DoxX_2"/>
    <property type="match status" value="1"/>
</dbReference>
<keyword evidence="2 5" id="KW-0812">Transmembrane</keyword>
<evidence type="ECO:0000256" key="2">
    <source>
        <dbReference type="ARBA" id="ARBA00022692"/>
    </source>
</evidence>
<evidence type="ECO:0000256" key="3">
    <source>
        <dbReference type="ARBA" id="ARBA00022989"/>
    </source>
</evidence>
<evidence type="ECO:0000256" key="1">
    <source>
        <dbReference type="ARBA" id="ARBA00004141"/>
    </source>
</evidence>
<dbReference type="RefSeq" id="WP_091047321.1">
    <property type="nucleotide sequence ID" value="NZ_FNGF01000002.1"/>
</dbReference>
<keyword evidence="7" id="KW-1185">Reference proteome</keyword>
<evidence type="ECO:0000256" key="4">
    <source>
        <dbReference type="ARBA" id="ARBA00023136"/>
    </source>
</evidence>
<dbReference type="STRING" id="380244.SAMN05216298_2113"/>
<dbReference type="Proteomes" id="UP000198662">
    <property type="component" value="Unassembled WGS sequence"/>
</dbReference>
<name>A0A1G9FYS1_9ACTN</name>
<feature type="transmembrane region" description="Helical" evidence="5">
    <location>
        <begin position="100"/>
        <end position="119"/>
    </location>
</feature>
<feature type="transmembrane region" description="Helical" evidence="5">
    <location>
        <begin position="66"/>
        <end position="93"/>
    </location>
</feature>
<dbReference type="EMBL" id="FNGF01000002">
    <property type="protein sequence ID" value="SDK93532.1"/>
    <property type="molecule type" value="Genomic_DNA"/>
</dbReference>
<dbReference type="AlphaFoldDB" id="A0A1G9FYS1"/>
<keyword evidence="3 5" id="KW-1133">Transmembrane helix</keyword>
<organism evidence="6 7">
    <name type="scientific">Glycomyces sambucus</name>
    <dbReference type="NCBI Taxonomy" id="380244"/>
    <lineage>
        <taxon>Bacteria</taxon>
        <taxon>Bacillati</taxon>
        <taxon>Actinomycetota</taxon>
        <taxon>Actinomycetes</taxon>
        <taxon>Glycomycetales</taxon>
        <taxon>Glycomycetaceae</taxon>
        <taxon>Glycomyces</taxon>
    </lineage>
</organism>
<evidence type="ECO:0000256" key="5">
    <source>
        <dbReference type="SAM" id="Phobius"/>
    </source>
</evidence>
<evidence type="ECO:0000313" key="6">
    <source>
        <dbReference type="EMBL" id="SDK93532.1"/>
    </source>
</evidence>
<gene>
    <name evidence="6" type="ORF">SAMN05216298_2113</name>
</gene>